<dbReference type="AlphaFoldDB" id="A0A6T8ASX6"/>
<feature type="domain" description="Peptide methionine sulphoxide reductase MsrA" evidence="6">
    <location>
        <begin position="49"/>
        <end position="157"/>
    </location>
</feature>
<feature type="chain" id="PRO_5030159736" description="peptide-methionine (S)-S-oxide reductase" evidence="5">
    <location>
        <begin position="16"/>
        <end position="221"/>
    </location>
</feature>
<dbReference type="Gene3D" id="3.30.1060.10">
    <property type="entry name" value="Peptide methionine sulphoxide reductase MsrA"/>
    <property type="match status" value="1"/>
</dbReference>
<dbReference type="InterPro" id="IPR002569">
    <property type="entry name" value="Met_Sox_Rdtase_MsrA_dom"/>
</dbReference>
<gene>
    <name evidence="7" type="ORF">CPOL0286_LOCUS12688</name>
</gene>
<dbReference type="Pfam" id="PF01625">
    <property type="entry name" value="PMSR"/>
    <property type="match status" value="1"/>
</dbReference>
<feature type="signal peptide" evidence="5">
    <location>
        <begin position="1"/>
        <end position="15"/>
    </location>
</feature>
<accession>A0A6T8ASX6</accession>
<evidence type="ECO:0000313" key="7">
    <source>
        <dbReference type="EMBL" id="CAE2239400.1"/>
    </source>
</evidence>
<comment type="similarity">
    <text evidence="1">Belongs to the MsrA Met sulfoxide reductase family.</text>
</comment>
<dbReference type="EMBL" id="HBKO01027618">
    <property type="protein sequence ID" value="CAE2239400.1"/>
    <property type="molecule type" value="Transcribed_RNA"/>
</dbReference>
<sequence>MLLILSLACSSAVQPTSIGRRGALRLAAALPLASSSLPSLAADNEPTVKVYFGAGCFWHVQHEFVMEEVATLGRSGTTISAVSGYAGGKNVGSQGRVCYHNFQNVADYGSLGHAEVVQLEVPVSSLPAFSKKYFDLFGERGYRHDPQDQGGEYRSLLGLPGGADSPLFPVIKEAAAKSPMKLYRGVGDEPDTIGARAVLVMDSDAFPFYPGEVYHVSAFVL</sequence>
<evidence type="ECO:0000256" key="1">
    <source>
        <dbReference type="ARBA" id="ARBA00005591"/>
    </source>
</evidence>
<evidence type="ECO:0000256" key="5">
    <source>
        <dbReference type="SAM" id="SignalP"/>
    </source>
</evidence>
<dbReference type="EC" id="1.8.4.11" evidence="2"/>
<name>A0A6T8ASX6_9EUKA</name>
<evidence type="ECO:0000256" key="2">
    <source>
        <dbReference type="ARBA" id="ARBA00012502"/>
    </source>
</evidence>
<proteinExistence type="inferred from homology"/>
<organism evidence="7">
    <name type="scientific">Prymnesium polylepis</name>
    <dbReference type="NCBI Taxonomy" id="72548"/>
    <lineage>
        <taxon>Eukaryota</taxon>
        <taxon>Haptista</taxon>
        <taxon>Haptophyta</taxon>
        <taxon>Prymnesiophyceae</taxon>
        <taxon>Prymnesiales</taxon>
        <taxon>Prymnesiaceae</taxon>
        <taxon>Prymnesium</taxon>
    </lineage>
</organism>
<reference evidence="7" key="1">
    <citation type="submission" date="2021-01" db="EMBL/GenBank/DDBJ databases">
        <authorList>
            <person name="Corre E."/>
            <person name="Pelletier E."/>
            <person name="Niang G."/>
            <person name="Scheremetjew M."/>
            <person name="Finn R."/>
            <person name="Kale V."/>
            <person name="Holt S."/>
            <person name="Cochrane G."/>
            <person name="Meng A."/>
            <person name="Brown T."/>
            <person name="Cohen L."/>
        </authorList>
    </citation>
    <scope>NUCLEOTIDE SEQUENCE</scope>
    <source>
        <strain evidence="7">UIO037</strain>
    </source>
</reference>
<evidence type="ECO:0000256" key="4">
    <source>
        <dbReference type="ARBA" id="ARBA00030643"/>
    </source>
</evidence>
<protein>
    <recommendedName>
        <fullName evidence="2">peptide-methionine (S)-S-oxide reductase</fullName>
        <ecNumber evidence="2">1.8.4.11</ecNumber>
    </recommendedName>
    <alternativeName>
        <fullName evidence="4">Peptide-methionine (S)-S-oxide reductase</fullName>
    </alternativeName>
</protein>
<evidence type="ECO:0000259" key="6">
    <source>
        <dbReference type="Pfam" id="PF01625"/>
    </source>
</evidence>
<dbReference type="SUPFAM" id="SSF55068">
    <property type="entry name" value="Peptide methionine sulfoxide reductase"/>
    <property type="match status" value="1"/>
</dbReference>
<keyword evidence="5" id="KW-0732">Signal</keyword>
<dbReference type="GO" id="GO:0008113">
    <property type="term" value="F:peptide-methionine (S)-S-oxide reductase activity"/>
    <property type="evidence" value="ECO:0007669"/>
    <property type="project" value="UniProtKB-EC"/>
</dbReference>
<keyword evidence="3" id="KW-0560">Oxidoreductase</keyword>
<dbReference type="InterPro" id="IPR036509">
    <property type="entry name" value="Met_Sox_Rdtase_MsrA_sf"/>
</dbReference>
<evidence type="ECO:0000256" key="3">
    <source>
        <dbReference type="ARBA" id="ARBA00023002"/>
    </source>
</evidence>